<keyword evidence="3" id="KW-1185">Reference proteome</keyword>
<organism evidence="2 3">
    <name type="scientific">Spirobacillus cienkowskii</name>
    <dbReference type="NCBI Taxonomy" id="495820"/>
    <lineage>
        <taxon>Bacteria</taxon>
        <taxon>Pseudomonadati</taxon>
        <taxon>Bdellovibrionota</taxon>
        <taxon>Oligoflexia</taxon>
        <taxon>Silvanigrellales</taxon>
        <taxon>Spirobacillus</taxon>
    </lineage>
</organism>
<feature type="domain" description="Peptidase M15A C-terminal" evidence="1">
    <location>
        <begin position="6"/>
        <end position="125"/>
    </location>
</feature>
<evidence type="ECO:0000259" key="1">
    <source>
        <dbReference type="Pfam" id="PF08291"/>
    </source>
</evidence>
<reference evidence="2" key="1">
    <citation type="submission" date="2018-04" db="EMBL/GenBank/DDBJ databases">
        <title>Draft genome sequence of the Candidatus Spirobacillus cienkowskii, a pathogen of freshwater Daphnia species, reconstructed from hemolymph metagenomic reads.</title>
        <authorList>
            <person name="Bresciani L."/>
            <person name="Lemos L.N."/>
            <person name="Wale N."/>
            <person name="Lin J.Y."/>
            <person name="Fernandes G.R."/>
            <person name="Duffy M.A."/>
            <person name="Rodrigues J.M."/>
        </authorList>
    </citation>
    <scope>NUCLEOTIDE SEQUENCE [LARGE SCALE GENOMIC DNA]</scope>
    <source>
        <strain evidence="2">Binning01</strain>
    </source>
</reference>
<protein>
    <recommendedName>
        <fullName evidence="1">Peptidase M15A C-terminal domain-containing protein</fullName>
    </recommendedName>
</protein>
<dbReference type="Proteomes" id="UP000253934">
    <property type="component" value="Unassembled WGS sequence"/>
</dbReference>
<evidence type="ECO:0000313" key="2">
    <source>
        <dbReference type="EMBL" id="RDB36715.1"/>
    </source>
</evidence>
<dbReference type="AlphaFoldDB" id="A0A369KVI0"/>
<name>A0A369KVI0_9BACT</name>
<comment type="caution">
    <text evidence="2">The sequence shown here is derived from an EMBL/GenBank/DDBJ whole genome shotgun (WGS) entry which is preliminary data.</text>
</comment>
<proteinExistence type="predicted"/>
<evidence type="ECO:0000313" key="3">
    <source>
        <dbReference type="Proteomes" id="UP000253934"/>
    </source>
</evidence>
<dbReference type="Gene3D" id="3.30.1380.10">
    <property type="match status" value="1"/>
</dbReference>
<dbReference type="RefSeq" id="WP_338635832.1">
    <property type="nucleotide sequence ID" value="NZ_CP146516.1"/>
</dbReference>
<dbReference type="Pfam" id="PF08291">
    <property type="entry name" value="Peptidase_M15_3"/>
    <property type="match status" value="1"/>
</dbReference>
<dbReference type="InterPro" id="IPR009045">
    <property type="entry name" value="Zn_M74/Hedgehog-like"/>
</dbReference>
<dbReference type="InterPro" id="IPR013230">
    <property type="entry name" value="Peptidase_M15A_C"/>
</dbReference>
<accession>A0A369KVI0</accession>
<sequence length="142" mass="16412">MRLSQNFTLDEFVQSSTAKKLNIDNTPSRESIENLKIMCDRLLEPLRKNIGCPIIILSGYRCPKLNKAVGGTEKSQHQEGKAADIKVLNLNNLKLYQKIQTDHEFDQLILENCYDPYFYSGWVHVSWNGVKNRNKSFIFDCL</sequence>
<dbReference type="SUPFAM" id="SSF55166">
    <property type="entry name" value="Hedgehog/DD-peptidase"/>
    <property type="match status" value="1"/>
</dbReference>
<gene>
    <name evidence="2" type="ORF">DCC88_03675</name>
</gene>
<dbReference type="EMBL" id="QOVW01000037">
    <property type="protein sequence ID" value="RDB36715.1"/>
    <property type="molecule type" value="Genomic_DNA"/>
</dbReference>